<reference evidence="5" key="1">
    <citation type="submission" date="2016-01" db="EMBL/GenBank/DDBJ databases">
        <title>Complete genome sequence of Microbulbifer sp. CCB-MM1, a halophile isolated from Matang Mangrove Forest, Perak.</title>
        <authorList>
            <person name="Moh T.H."/>
            <person name="Dinesh B."/>
            <person name="Lau N.-S."/>
            <person name="Go F."/>
            <person name="Alexander Chong S.-C."/>
        </authorList>
    </citation>
    <scope>NUCLEOTIDE SEQUENCE [LARGE SCALE GENOMIC DNA]</scope>
    <source>
        <strain evidence="5">CCB-MM1</strain>
    </source>
</reference>
<dbReference type="PANTHER" id="PTHR46797:SF11">
    <property type="entry name" value="HTH-TYPE TRANSCRIPTIONAL REGULATOR PUUR"/>
    <property type="match status" value="1"/>
</dbReference>
<feature type="domain" description="HTH cro/C1-type" evidence="3">
    <location>
        <begin position="28"/>
        <end position="82"/>
    </location>
</feature>
<dbReference type="EMBL" id="CP014143">
    <property type="protein sequence ID" value="AOS97665.1"/>
    <property type="molecule type" value="Genomic_DNA"/>
</dbReference>
<dbReference type="InterPro" id="IPR013096">
    <property type="entry name" value="Cupin_2"/>
</dbReference>
<dbReference type="CDD" id="cd02209">
    <property type="entry name" value="cupin_XRE_C"/>
    <property type="match status" value="1"/>
</dbReference>
<evidence type="ECO:0000256" key="2">
    <source>
        <dbReference type="SAM" id="MobiDB-lite"/>
    </source>
</evidence>
<dbReference type="RefSeq" id="WP_083260945.1">
    <property type="nucleotide sequence ID" value="NZ_CP014143.1"/>
</dbReference>
<dbReference type="AlphaFoldDB" id="A0A1C9W973"/>
<dbReference type="InterPro" id="IPR050807">
    <property type="entry name" value="TransReg_Diox_bact_type"/>
</dbReference>
<dbReference type="Pfam" id="PF07883">
    <property type="entry name" value="Cupin_2"/>
    <property type="match status" value="1"/>
</dbReference>
<dbReference type="CDD" id="cd00093">
    <property type="entry name" value="HTH_XRE"/>
    <property type="match status" value="1"/>
</dbReference>
<dbReference type="InterPro" id="IPR001387">
    <property type="entry name" value="Cro/C1-type_HTH"/>
</dbReference>
<organism evidence="4 5">
    <name type="scientific">Microbulbifer aggregans</name>
    <dbReference type="NCBI Taxonomy" id="1769779"/>
    <lineage>
        <taxon>Bacteria</taxon>
        <taxon>Pseudomonadati</taxon>
        <taxon>Pseudomonadota</taxon>
        <taxon>Gammaproteobacteria</taxon>
        <taxon>Cellvibrionales</taxon>
        <taxon>Microbulbiferaceae</taxon>
        <taxon>Microbulbifer</taxon>
    </lineage>
</organism>
<dbReference type="InterPro" id="IPR010982">
    <property type="entry name" value="Lambda_DNA-bd_dom_sf"/>
</dbReference>
<evidence type="ECO:0000313" key="5">
    <source>
        <dbReference type="Proteomes" id="UP000095672"/>
    </source>
</evidence>
<dbReference type="Gene3D" id="2.60.120.10">
    <property type="entry name" value="Jelly Rolls"/>
    <property type="match status" value="1"/>
</dbReference>
<dbReference type="SMART" id="SM00530">
    <property type="entry name" value="HTH_XRE"/>
    <property type="match status" value="1"/>
</dbReference>
<evidence type="ECO:0000313" key="4">
    <source>
        <dbReference type="EMBL" id="AOS97665.1"/>
    </source>
</evidence>
<dbReference type="InterPro" id="IPR014710">
    <property type="entry name" value="RmlC-like_jellyroll"/>
</dbReference>
<dbReference type="SUPFAM" id="SSF47413">
    <property type="entry name" value="lambda repressor-like DNA-binding domains"/>
    <property type="match status" value="1"/>
</dbReference>
<accession>A0A1C9W973</accession>
<dbReference type="PROSITE" id="PS50943">
    <property type="entry name" value="HTH_CROC1"/>
    <property type="match status" value="1"/>
</dbReference>
<dbReference type="GO" id="GO:0005829">
    <property type="term" value="C:cytosol"/>
    <property type="evidence" value="ECO:0007669"/>
    <property type="project" value="TreeGrafter"/>
</dbReference>
<dbReference type="PANTHER" id="PTHR46797">
    <property type="entry name" value="HTH-TYPE TRANSCRIPTIONAL REGULATOR"/>
    <property type="match status" value="1"/>
</dbReference>
<protein>
    <submittedName>
        <fullName evidence="4">HTH-type transcriptional regulator PuuR</fullName>
    </submittedName>
</protein>
<dbReference type="STRING" id="1769779.AUP74_02256"/>
<dbReference type="SUPFAM" id="SSF51182">
    <property type="entry name" value="RmlC-like cupins"/>
    <property type="match status" value="1"/>
</dbReference>
<dbReference type="Gene3D" id="1.10.260.40">
    <property type="entry name" value="lambda repressor-like DNA-binding domains"/>
    <property type="match status" value="1"/>
</dbReference>
<feature type="region of interest" description="Disordered" evidence="2">
    <location>
        <begin position="1"/>
        <end position="23"/>
    </location>
</feature>
<dbReference type="GO" id="GO:0003677">
    <property type="term" value="F:DNA binding"/>
    <property type="evidence" value="ECO:0007669"/>
    <property type="project" value="UniProtKB-KW"/>
</dbReference>
<dbReference type="InterPro" id="IPR011051">
    <property type="entry name" value="RmlC_Cupin_sf"/>
</dbReference>
<sequence>MAGRDSLPQPPEQSPGDTGAGDDVGVRLKAVRKLYGWSQRQLAGRAGVTNATISLIEQGRVSPSVGSLKKVLDGIPISLSDFFTLQLDGNPQVFFRAKEMPRVGEGSIEQRLLAPDNEEPSLSLLYETYPPGSDTGPELLTGEGDVGGVVISGRLEVTVAGESAVLGPGDGYCFSSCRPHRFRNPGEVDCVLVSAKSHPIV</sequence>
<keyword evidence="5" id="KW-1185">Reference proteome</keyword>
<evidence type="ECO:0000259" key="3">
    <source>
        <dbReference type="PROSITE" id="PS50943"/>
    </source>
</evidence>
<dbReference type="Proteomes" id="UP000095672">
    <property type="component" value="Chromosome"/>
</dbReference>
<dbReference type="KEGG" id="micc:AUP74_02256"/>
<gene>
    <name evidence="4" type="primary">puuR</name>
    <name evidence="4" type="ORF">AUP74_02256</name>
</gene>
<name>A0A1C9W973_9GAMM</name>
<proteinExistence type="predicted"/>
<dbReference type="GO" id="GO:0003700">
    <property type="term" value="F:DNA-binding transcription factor activity"/>
    <property type="evidence" value="ECO:0007669"/>
    <property type="project" value="TreeGrafter"/>
</dbReference>
<dbReference type="Pfam" id="PF01381">
    <property type="entry name" value="HTH_3"/>
    <property type="match status" value="1"/>
</dbReference>
<dbReference type="OrthoDB" id="9814751at2"/>
<evidence type="ECO:0000256" key="1">
    <source>
        <dbReference type="ARBA" id="ARBA00023125"/>
    </source>
</evidence>
<keyword evidence="1" id="KW-0238">DNA-binding</keyword>